<organism evidence="2 3">
    <name type="scientific">Chitinophaga eiseniae</name>
    <dbReference type="NCBI Taxonomy" id="634771"/>
    <lineage>
        <taxon>Bacteria</taxon>
        <taxon>Pseudomonadati</taxon>
        <taxon>Bacteroidota</taxon>
        <taxon>Chitinophagia</taxon>
        <taxon>Chitinophagales</taxon>
        <taxon>Chitinophagaceae</taxon>
        <taxon>Chitinophaga</taxon>
    </lineage>
</organism>
<proteinExistence type="predicted"/>
<evidence type="ECO:0000313" key="3">
    <source>
        <dbReference type="Proteomes" id="UP000190367"/>
    </source>
</evidence>
<dbReference type="EMBL" id="FUWZ01000003">
    <property type="protein sequence ID" value="SKA29717.1"/>
    <property type="molecule type" value="Genomic_DNA"/>
</dbReference>
<protein>
    <submittedName>
        <fullName evidence="2">Uncharacterized protein</fullName>
    </submittedName>
</protein>
<dbReference type="Proteomes" id="UP000190367">
    <property type="component" value="Unassembled WGS sequence"/>
</dbReference>
<dbReference type="STRING" id="634771.SAMN04488128_103163"/>
<gene>
    <name evidence="2" type="ORF">SAMN04488128_103163</name>
</gene>
<accession>A0A1T4SNF3</accession>
<keyword evidence="3" id="KW-1185">Reference proteome</keyword>
<name>A0A1T4SNF3_9BACT</name>
<dbReference type="RefSeq" id="WP_078670536.1">
    <property type="nucleotide sequence ID" value="NZ_FUWZ01000003.1"/>
</dbReference>
<feature type="region of interest" description="Disordered" evidence="1">
    <location>
        <begin position="58"/>
        <end position="81"/>
    </location>
</feature>
<feature type="compositionally biased region" description="Pro residues" evidence="1">
    <location>
        <begin position="68"/>
        <end position="81"/>
    </location>
</feature>
<evidence type="ECO:0000313" key="2">
    <source>
        <dbReference type="EMBL" id="SKA29717.1"/>
    </source>
</evidence>
<evidence type="ECO:0000256" key="1">
    <source>
        <dbReference type="SAM" id="MobiDB-lite"/>
    </source>
</evidence>
<sequence length="81" mass="8298">MKQLLLGKSTWTSVVGYLLAALMVIDEMIKAGETGYVKIGIAALIAVLGRISADAGKATPKTMDGPGGPLPPPVKNPPPAE</sequence>
<reference evidence="3" key="1">
    <citation type="submission" date="2017-02" db="EMBL/GenBank/DDBJ databases">
        <authorList>
            <person name="Varghese N."/>
            <person name="Submissions S."/>
        </authorList>
    </citation>
    <scope>NUCLEOTIDE SEQUENCE [LARGE SCALE GENOMIC DNA]</scope>
    <source>
        <strain evidence="3">DSM 22224</strain>
    </source>
</reference>
<dbReference type="AlphaFoldDB" id="A0A1T4SNF3"/>